<dbReference type="Gene3D" id="3.90.1170.20">
    <property type="entry name" value="Quinolinate phosphoribosyl transferase, N-terminal domain"/>
    <property type="match status" value="1"/>
</dbReference>
<dbReference type="UniPathway" id="UPA00253">
    <property type="reaction ID" value="UER00331"/>
</dbReference>
<dbReference type="PANTHER" id="PTHR32179">
    <property type="entry name" value="NICOTINATE-NUCLEOTIDE PYROPHOSPHORYLASE [CARBOXYLATING]"/>
    <property type="match status" value="1"/>
</dbReference>
<protein>
    <recommendedName>
        <fullName evidence="11">Probable nicotinate-nucleotide pyrophosphorylase [carboxylating]</fullName>
        <ecNumber evidence="5">2.4.2.19</ecNumber>
    </recommendedName>
    <alternativeName>
        <fullName evidence="9">Quinolinate phosphoribosyltransferase [decarboxylating]</fullName>
    </alternativeName>
</protein>
<evidence type="ECO:0000256" key="2">
    <source>
        <dbReference type="ARBA" id="ARBA00004893"/>
    </source>
</evidence>
<dbReference type="PIRSF" id="PIRSF006250">
    <property type="entry name" value="NadC_ModD"/>
    <property type="match status" value="1"/>
</dbReference>
<accession>A0A0A2CAP3</accession>
<dbReference type="GO" id="GO:0034213">
    <property type="term" value="P:quinolinate catabolic process"/>
    <property type="evidence" value="ECO:0007669"/>
    <property type="project" value="TreeGrafter"/>
</dbReference>
<dbReference type="Proteomes" id="UP000030392">
    <property type="component" value="Unassembled WGS sequence"/>
</dbReference>
<dbReference type="GO" id="GO:0009435">
    <property type="term" value="P:NAD+ biosynthetic process"/>
    <property type="evidence" value="ECO:0007669"/>
    <property type="project" value="UniProtKB-UniPathway"/>
</dbReference>
<evidence type="ECO:0000256" key="1">
    <source>
        <dbReference type="ARBA" id="ARBA00003237"/>
    </source>
</evidence>
<dbReference type="InterPro" id="IPR037128">
    <property type="entry name" value="Quinolinate_PRibosylTase_N_sf"/>
</dbReference>
<evidence type="ECO:0000256" key="3">
    <source>
        <dbReference type="ARBA" id="ARBA00009400"/>
    </source>
</evidence>
<dbReference type="SUPFAM" id="SSF54675">
    <property type="entry name" value="Nicotinate/Quinolinate PRTase N-terminal domain-like"/>
    <property type="match status" value="1"/>
</dbReference>
<sequence>MDLRSPKLHKILDTWIEEDLGDGDLTRFVLSDKSASAHWVAKEDGTFCGGDLIKLIFRKIDPKVDIQLLIEDGQKFEKNQRLLELKGSSSSLVAGERVSLNVAMHLSGIATSTALLVTKLSGSKVMLADTRKTTPGMRVFEKYAFHCGGGINHRLGLDDAAMLKENHIEWSQGISESIKILKNTIPWTKKIIVEAETPSQAKEAVEAGADGVLLDEMSIQAIEKLVPELRQLSKDSKSKYVSQNIVIEVSGINPNNVSDYIFTGIDLISTSAPITKSKWIDFSMRFD</sequence>
<dbReference type="RefSeq" id="WP_036904648.1">
    <property type="nucleotide sequence ID" value="NZ_CP138967.1"/>
</dbReference>
<comment type="function">
    <text evidence="1">Involved in the catabolism of quinolinic acid (QA).</text>
</comment>
<evidence type="ECO:0000256" key="12">
    <source>
        <dbReference type="PIRNR" id="PIRNR006250"/>
    </source>
</evidence>
<dbReference type="FunFam" id="3.20.20.70:FF:000030">
    <property type="entry name" value="Nicotinate-nucleotide pyrophosphorylase, carboxylating"/>
    <property type="match status" value="1"/>
</dbReference>
<evidence type="ECO:0000256" key="10">
    <source>
        <dbReference type="ARBA" id="ARBA00047445"/>
    </source>
</evidence>
<comment type="caution">
    <text evidence="15">The sequence shown here is derived from an EMBL/GenBank/DDBJ whole genome shotgun (WGS) entry which is preliminary data.</text>
</comment>
<evidence type="ECO:0000313" key="15">
    <source>
        <dbReference type="EMBL" id="KGG21659.1"/>
    </source>
</evidence>
<comment type="similarity">
    <text evidence="3 12">Belongs to the NadC/ModD family.</text>
</comment>
<evidence type="ECO:0000259" key="14">
    <source>
        <dbReference type="Pfam" id="PF02749"/>
    </source>
</evidence>
<dbReference type="InterPro" id="IPR036068">
    <property type="entry name" value="Nicotinate_pribotase-like_C"/>
</dbReference>
<keyword evidence="8 12" id="KW-0808">Transferase</keyword>
<dbReference type="FunFam" id="3.90.1170.20:FF:000001">
    <property type="entry name" value="Nicotinate-nucleotide diphosphorylase (Carboxylating)"/>
    <property type="match status" value="1"/>
</dbReference>
<dbReference type="Pfam" id="PF02749">
    <property type="entry name" value="QRPTase_N"/>
    <property type="match status" value="1"/>
</dbReference>
<dbReference type="PANTHER" id="PTHR32179:SF3">
    <property type="entry name" value="NICOTINATE-NUCLEOTIDE PYROPHOSPHORYLASE [CARBOXYLATING]"/>
    <property type="match status" value="1"/>
</dbReference>
<feature type="domain" description="Quinolinate phosphoribosyl transferase C-terminal" evidence="13">
    <location>
        <begin position="109"/>
        <end position="285"/>
    </location>
</feature>
<comment type="pathway">
    <text evidence="2">Cofactor biosynthesis; NAD(+) biosynthesis; nicotinate D-ribonucleotide from quinolinate: step 1/1.</text>
</comment>
<evidence type="ECO:0000313" key="16">
    <source>
        <dbReference type="Proteomes" id="UP000030392"/>
    </source>
</evidence>
<evidence type="ECO:0000256" key="9">
    <source>
        <dbReference type="ARBA" id="ARBA00033102"/>
    </source>
</evidence>
<comment type="catalytic activity">
    <reaction evidence="10">
        <text>nicotinate beta-D-ribonucleotide + CO2 + diphosphate = quinolinate + 5-phospho-alpha-D-ribose 1-diphosphate + 2 H(+)</text>
        <dbReference type="Rhea" id="RHEA:12733"/>
        <dbReference type="ChEBI" id="CHEBI:15378"/>
        <dbReference type="ChEBI" id="CHEBI:16526"/>
        <dbReference type="ChEBI" id="CHEBI:29959"/>
        <dbReference type="ChEBI" id="CHEBI:33019"/>
        <dbReference type="ChEBI" id="CHEBI:57502"/>
        <dbReference type="ChEBI" id="CHEBI:58017"/>
        <dbReference type="EC" id="2.4.2.19"/>
    </reaction>
</comment>
<dbReference type="Gene3D" id="3.20.20.70">
    <property type="entry name" value="Aldolase class I"/>
    <property type="match status" value="1"/>
</dbReference>
<reference evidence="16" key="1">
    <citation type="journal article" date="2014" name="Sci. Data">
        <title>Genomes of diverse isolates of the marine cyanobacterium Prochlorococcus.</title>
        <authorList>
            <person name="Biller S."/>
            <person name="Berube P."/>
            <person name="Thompson J."/>
            <person name="Kelly L."/>
            <person name="Roggensack S."/>
            <person name="Awad L."/>
            <person name="Roache-Johnson K."/>
            <person name="Ding H."/>
            <person name="Giovannoni S.J."/>
            <person name="Moore L.R."/>
            <person name="Chisholm S.W."/>
        </authorList>
    </citation>
    <scope>NUCLEOTIDE SEQUENCE [LARGE SCALE GENOMIC DNA]</scope>
    <source>
        <strain evidence="16">PAC1</strain>
    </source>
</reference>
<dbReference type="InterPro" id="IPR027277">
    <property type="entry name" value="NadC/ModD"/>
</dbReference>
<dbReference type="AlphaFoldDB" id="A0A0A2CAP3"/>
<dbReference type="EC" id="2.4.2.19" evidence="5"/>
<comment type="subunit">
    <text evidence="4">Hexamer formed by 3 homodimers.</text>
</comment>
<dbReference type="InterPro" id="IPR002638">
    <property type="entry name" value="Quinolinate_PRibosylTrfase_C"/>
</dbReference>
<gene>
    <name evidence="15" type="ORF">EV03_0398</name>
</gene>
<evidence type="ECO:0000259" key="13">
    <source>
        <dbReference type="Pfam" id="PF01729"/>
    </source>
</evidence>
<dbReference type="Pfam" id="PF01729">
    <property type="entry name" value="QRPTase_C"/>
    <property type="match status" value="1"/>
</dbReference>
<keyword evidence="6" id="KW-0662">Pyridine nucleotide biosynthesis</keyword>
<dbReference type="InterPro" id="IPR013785">
    <property type="entry name" value="Aldolase_TIM"/>
</dbReference>
<dbReference type="InterPro" id="IPR022412">
    <property type="entry name" value="Quinolinate_PRibosylTrfase_N"/>
</dbReference>
<dbReference type="CDD" id="cd01572">
    <property type="entry name" value="QPRTase"/>
    <property type="match status" value="1"/>
</dbReference>
<evidence type="ECO:0000256" key="11">
    <source>
        <dbReference type="ARBA" id="ARBA00069173"/>
    </source>
</evidence>
<dbReference type="InterPro" id="IPR004393">
    <property type="entry name" value="NadC"/>
</dbReference>
<evidence type="ECO:0000256" key="7">
    <source>
        <dbReference type="ARBA" id="ARBA00022676"/>
    </source>
</evidence>
<dbReference type="GO" id="GO:0004514">
    <property type="term" value="F:nicotinate-nucleotide diphosphorylase (carboxylating) activity"/>
    <property type="evidence" value="ECO:0007669"/>
    <property type="project" value="UniProtKB-EC"/>
</dbReference>
<proteinExistence type="inferred from homology"/>
<dbReference type="NCBIfam" id="TIGR00078">
    <property type="entry name" value="nadC"/>
    <property type="match status" value="1"/>
</dbReference>
<evidence type="ECO:0000256" key="4">
    <source>
        <dbReference type="ARBA" id="ARBA00011218"/>
    </source>
</evidence>
<evidence type="ECO:0000256" key="8">
    <source>
        <dbReference type="ARBA" id="ARBA00022679"/>
    </source>
</evidence>
<dbReference type="SUPFAM" id="SSF51690">
    <property type="entry name" value="Nicotinate/Quinolinate PRTase C-terminal domain-like"/>
    <property type="match status" value="1"/>
</dbReference>
<feature type="domain" description="Quinolinate phosphoribosyl transferase N-terminal" evidence="14">
    <location>
        <begin position="26"/>
        <end position="107"/>
    </location>
</feature>
<keyword evidence="7 12" id="KW-0328">Glycosyltransferase</keyword>
<organism evidence="15 16">
    <name type="scientific">Prochlorococcus marinus str. PAC1</name>
    <dbReference type="NCBI Taxonomy" id="59924"/>
    <lineage>
        <taxon>Bacteria</taxon>
        <taxon>Bacillati</taxon>
        <taxon>Cyanobacteriota</taxon>
        <taxon>Cyanophyceae</taxon>
        <taxon>Synechococcales</taxon>
        <taxon>Prochlorococcaceae</taxon>
        <taxon>Prochlorococcus</taxon>
    </lineage>
</organism>
<evidence type="ECO:0000256" key="6">
    <source>
        <dbReference type="ARBA" id="ARBA00022642"/>
    </source>
</evidence>
<evidence type="ECO:0000256" key="5">
    <source>
        <dbReference type="ARBA" id="ARBA00011944"/>
    </source>
</evidence>
<dbReference type="GO" id="GO:0005737">
    <property type="term" value="C:cytoplasm"/>
    <property type="evidence" value="ECO:0007669"/>
    <property type="project" value="TreeGrafter"/>
</dbReference>
<name>A0A0A2CAP3_PROMR</name>
<dbReference type="EMBL" id="JNAX01000005">
    <property type="protein sequence ID" value="KGG21659.1"/>
    <property type="molecule type" value="Genomic_DNA"/>
</dbReference>